<name>A0A0H3U890_9BACT</name>
<accession>A0A0H3U890</accession>
<dbReference type="InterPro" id="IPR024047">
    <property type="entry name" value="MM3350-like_sf"/>
</dbReference>
<organism evidence="1">
    <name type="scientific">uncultured bacterium fosmid pJB84G2</name>
    <dbReference type="NCBI Taxonomy" id="1478072"/>
    <lineage>
        <taxon>Bacteria</taxon>
        <taxon>environmental samples</taxon>
    </lineage>
</organism>
<proteinExistence type="predicted"/>
<protein>
    <submittedName>
        <fullName evidence="1">Uncharacterized protein</fullName>
    </submittedName>
</protein>
<dbReference type="AlphaFoldDB" id="A0A0H3U890"/>
<reference evidence="1" key="1">
    <citation type="submission" date="2013-08" db="EMBL/GenBank/DDBJ databases">
        <title>Comparison of modified E. coli strains.</title>
        <authorList>
            <person name="Juergensen J."/>
            <person name="Bonge A."/>
            <person name="Streit W.R."/>
        </authorList>
    </citation>
    <scope>NUCLEOTIDE SEQUENCE</scope>
</reference>
<dbReference type="EMBL" id="KF540244">
    <property type="protein sequence ID" value="AIF26725.1"/>
    <property type="molecule type" value="Genomic_DNA"/>
</dbReference>
<dbReference type="SUPFAM" id="SSF159941">
    <property type="entry name" value="MM3350-like"/>
    <property type="match status" value="1"/>
</dbReference>
<sequence length="225" mass="26526">MTYTKIRLDFKYGPRGRFYRVILVKENPDLFKLGVSFGTVLGATFEHCFLFRCKDYVEYVMACFMEEPLRGYKYLGFYHLSDLPDSFSYEYDTGDGWVFTCKKYKKTVELKSKEDIILLEGKGQGIWEDNICSLYALFNNEISPDFSGEDEEKGIYKPWNCDVDKYGDFDLPLNIEDENDSISSLFEIDYQECLSNEKEYIKASHPCLDDYNEESHFDRKIRDEI</sequence>
<dbReference type="Gene3D" id="3.10.290.30">
    <property type="entry name" value="MM3350-like"/>
    <property type="match status" value="1"/>
</dbReference>
<evidence type="ECO:0000313" key="1">
    <source>
        <dbReference type="EMBL" id="AIF26725.1"/>
    </source>
</evidence>